<proteinExistence type="predicted"/>
<keyword evidence="2" id="KW-1185">Reference proteome</keyword>
<evidence type="ECO:0000313" key="1">
    <source>
        <dbReference type="EMBL" id="GCE21388.1"/>
    </source>
</evidence>
<evidence type="ECO:0000313" key="2">
    <source>
        <dbReference type="Proteomes" id="UP000287188"/>
    </source>
</evidence>
<dbReference type="AlphaFoldDB" id="A0A402AQE4"/>
<dbReference type="EMBL" id="BIFS01000001">
    <property type="protein sequence ID" value="GCE21388.1"/>
    <property type="molecule type" value="Genomic_DNA"/>
</dbReference>
<reference evidence="2" key="1">
    <citation type="submission" date="2018-12" db="EMBL/GenBank/DDBJ databases">
        <title>Tengunoibacter tsumagoiensis gen. nov., sp. nov., Dictyobacter kobayashii sp. nov., D. alpinus sp. nov., and D. joshuensis sp. nov. and description of Dictyobacteraceae fam. nov. within the order Ktedonobacterales isolated from Tengu-no-mugimeshi.</title>
        <authorList>
            <person name="Wang C.M."/>
            <person name="Zheng Y."/>
            <person name="Sakai Y."/>
            <person name="Toyoda A."/>
            <person name="Minakuchi Y."/>
            <person name="Abe K."/>
            <person name="Yokota A."/>
            <person name="Yabe S."/>
        </authorList>
    </citation>
    <scope>NUCLEOTIDE SEQUENCE [LARGE SCALE GENOMIC DNA]</scope>
    <source>
        <strain evidence="2">Uno11</strain>
    </source>
</reference>
<protein>
    <submittedName>
        <fullName evidence="1">Uncharacterized protein</fullName>
    </submittedName>
</protein>
<accession>A0A402AQE4</accession>
<dbReference type="RefSeq" id="WP_136625280.1">
    <property type="nucleotide sequence ID" value="NZ_BIFS01000001.1"/>
</dbReference>
<dbReference type="Proteomes" id="UP000287188">
    <property type="component" value="Unassembled WGS sequence"/>
</dbReference>
<comment type="caution">
    <text evidence="1">The sequence shown here is derived from an EMBL/GenBank/DDBJ whole genome shotgun (WGS) entry which is preliminary data.</text>
</comment>
<name>A0A402AQE4_9CHLR</name>
<sequence length="69" mass="7592">MEKVYLYTNGLITPTNGGLLAVRWDEISHLLSPSVMVSHSGTQIALPEVTEDFQQLHTAIQQQVALTQA</sequence>
<gene>
    <name evidence="1" type="ORF">KDK_51880</name>
</gene>
<organism evidence="1 2">
    <name type="scientific">Dictyobacter kobayashii</name>
    <dbReference type="NCBI Taxonomy" id="2014872"/>
    <lineage>
        <taxon>Bacteria</taxon>
        <taxon>Bacillati</taxon>
        <taxon>Chloroflexota</taxon>
        <taxon>Ktedonobacteria</taxon>
        <taxon>Ktedonobacterales</taxon>
        <taxon>Dictyobacteraceae</taxon>
        <taxon>Dictyobacter</taxon>
    </lineage>
</organism>